<dbReference type="AlphaFoldDB" id="A0A382BVK1"/>
<gene>
    <name evidence="6" type="ORF">METZ01_LOCUS169957</name>
</gene>
<keyword evidence="4" id="KW-0067">ATP-binding</keyword>
<dbReference type="PROSITE" id="PS50893">
    <property type="entry name" value="ABC_TRANSPORTER_2"/>
    <property type="match status" value="1"/>
</dbReference>
<evidence type="ECO:0000256" key="1">
    <source>
        <dbReference type="ARBA" id="ARBA00005417"/>
    </source>
</evidence>
<dbReference type="GO" id="GO:0022857">
    <property type="term" value="F:transmembrane transporter activity"/>
    <property type="evidence" value="ECO:0007669"/>
    <property type="project" value="UniProtKB-ARBA"/>
</dbReference>
<keyword evidence="3" id="KW-0547">Nucleotide-binding</keyword>
<dbReference type="InterPro" id="IPR017911">
    <property type="entry name" value="MacB-like_ATP-bd"/>
</dbReference>
<sequence length="245" mass="27024">MGYVMNDSSYNGITAKFLLEATNLHKSYKTSNQMLHVLSGANLKLKAGEMLGIIGASGVGKSTLLHVLGGLDRPEAGKVLFCGEDISSKGNIYLENFRNQRVGFVFQFFNLLSDFTALENTMLPALIARVEKKEARELAEELLVQMGLKDRLHHKPSELSGGESQRVALARGFINKPDLILADEPTGNLDQKASDSLIELIQSLNRKFQQTIIIVTHSQRIASKMNRVVELVDGVVNPVDKNVFI</sequence>
<dbReference type="PANTHER" id="PTHR42798">
    <property type="entry name" value="LIPOPROTEIN-RELEASING SYSTEM ATP-BINDING PROTEIN LOLD"/>
    <property type="match status" value="1"/>
</dbReference>
<dbReference type="PANTHER" id="PTHR42798:SF7">
    <property type="entry name" value="ALPHA-D-RIBOSE 1-METHYLPHOSPHONATE 5-TRIPHOSPHATE SYNTHASE SUBUNIT PHNL"/>
    <property type="match status" value="1"/>
</dbReference>
<dbReference type="Gene3D" id="3.40.50.300">
    <property type="entry name" value="P-loop containing nucleotide triphosphate hydrolases"/>
    <property type="match status" value="1"/>
</dbReference>
<dbReference type="SUPFAM" id="SSF52540">
    <property type="entry name" value="P-loop containing nucleoside triphosphate hydrolases"/>
    <property type="match status" value="1"/>
</dbReference>
<dbReference type="InterPro" id="IPR017871">
    <property type="entry name" value="ABC_transporter-like_CS"/>
</dbReference>
<evidence type="ECO:0000256" key="2">
    <source>
        <dbReference type="ARBA" id="ARBA00022448"/>
    </source>
</evidence>
<dbReference type="PROSITE" id="PS00211">
    <property type="entry name" value="ABC_TRANSPORTER_1"/>
    <property type="match status" value="1"/>
</dbReference>
<dbReference type="InterPro" id="IPR003593">
    <property type="entry name" value="AAA+_ATPase"/>
</dbReference>
<comment type="similarity">
    <text evidence="1">Belongs to the ABC transporter superfamily.</text>
</comment>
<dbReference type="CDD" id="cd03255">
    <property type="entry name" value="ABC_MJ0796_LolCDE_FtsE"/>
    <property type="match status" value="1"/>
</dbReference>
<evidence type="ECO:0000259" key="5">
    <source>
        <dbReference type="PROSITE" id="PS50893"/>
    </source>
</evidence>
<protein>
    <recommendedName>
        <fullName evidence="5">ABC transporter domain-containing protein</fullName>
    </recommendedName>
</protein>
<dbReference type="InterPro" id="IPR027417">
    <property type="entry name" value="P-loop_NTPase"/>
</dbReference>
<evidence type="ECO:0000256" key="4">
    <source>
        <dbReference type="ARBA" id="ARBA00022840"/>
    </source>
</evidence>
<dbReference type="EMBL" id="UINC01031289">
    <property type="protein sequence ID" value="SVB17103.1"/>
    <property type="molecule type" value="Genomic_DNA"/>
</dbReference>
<feature type="domain" description="ABC transporter" evidence="5">
    <location>
        <begin position="19"/>
        <end position="245"/>
    </location>
</feature>
<dbReference type="SMART" id="SM00382">
    <property type="entry name" value="AAA"/>
    <property type="match status" value="1"/>
</dbReference>
<accession>A0A382BVK1</accession>
<dbReference type="FunFam" id="3.40.50.300:FF:000032">
    <property type="entry name" value="Export ABC transporter ATP-binding protein"/>
    <property type="match status" value="1"/>
</dbReference>
<proteinExistence type="inferred from homology"/>
<evidence type="ECO:0000313" key="6">
    <source>
        <dbReference type="EMBL" id="SVB17103.1"/>
    </source>
</evidence>
<organism evidence="6">
    <name type="scientific">marine metagenome</name>
    <dbReference type="NCBI Taxonomy" id="408172"/>
    <lineage>
        <taxon>unclassified sequences</taxon>
        <taxon>metagenomes</taxon>
        <taxon>ecological metagenomes</taxon>
    </lineage>
</organism>
<dbReference type="GO" id="GO:0016887">
    <property type="term" value="F:ATP hydrolysis activity"/>
    <property type="evidence" value="ECO:0007669"/>
    <property type="project" value="InterPro"/>
</dbReference>
<dbReference type="GO" id="GO:0005524">
    <property type="term" value="F:ATP binding"/>
    <property type="evidence" value="ECO:0007669"/>
    <property type="project" value="UniProtKB-KW"/>
</dbReference>
<dbReference type="GO" id="GO:0098796">
    <property type="term" value="C:membrane protein complex"/>
    <property type="evidence" value="ECO:0007669"/>
    <property type="project" value="UniProtKB-ARBA"/>
</dbReference>
<dbReference type="InterPro" id="IPR003439">
    <property type="entry name" value="ABC_transporter-like_ATP-bd"/>
</dbReference>
<keyword evidence="2" id="KW-0813">Transport</keyword>
<dbReference type="Pfam" id="PF00005">
    <property type="entry name" value="ABC_tran"/>
    <property type="match status" value="1"/>
</dbReference>
<evidence type="ECO:0000256" key="3">
    <source>
        <dbReference type="ARBA" id="ARBA00022741"/>
    </source>
</evidence>
<reference evidence="6" key="1">
    <citation type="submission" date="2018-05" db="EMBL/GenBank/DDBJ databases">
        <authorList>
            <person name="Lanie J.A."/>
            <person name="Ng W.-L."/>
            <person name="Kazmierczak K.M."/>
            <person name="Andrzejewski T.M."/>
            <person name="Davidsen T.M."/>
            <person name="Wayne K.J."/>
            <person name="Tettelin H."/>
            <person name="Glass J.I."/>
            <person name="Rusch D."/>
            <person name="Podicherti R."/>
            <person name="Tsui H.-C.T."/>
            <person name="Winkler M.E."/>
        </authorList>
    </citation>
    <scope>NUCLEOTIDE SEQUENCE</scope>
</reference>
<name>A0A382BVK1_9ZZZZ</name>